<evidence type="ECO:0000313" key="12">
    <source>
        <dbReference type="Proteomes" id="UP000092713"/>
    </source>
</evidence>
<evidence type="ECO:0000256" key="3">
    <source>
        <dbReference type="ARBA" id="ARBA00022692"/>
    </source>
</evidence>
<dbReference type="PATRIC" id="fig|1747903.4.peg.2936"/>
<dbReference type="Gene3D" id="3.30.450.350">
    <property type="entry name" value="CHASE domain"/>
    <property type="match status" value="1"/>
</dbReference>
<dbReference type="SUPFAM" id="SSF55874">
    <property type="entry name" value="ATPase domain of HSP90 chaperone/DNA topoisomerase II/histidine kinase"/>
    <property type="match status" value="1"/>
</dbReference>
<gene>
    <name evidence="11" type="ORF">ASR47_1009166</name>
</gene>
<dbReference type="OrthoDB" id="8527411at2"/>
<dbReference type="InterPro" id="IPR036890">
    <property type="entry name" value="HATPase_C_sf"/>
</dbReference>
<dbReference type="PROSITE" id="PS50109">
    <property type="entry name" value="HIS_KIN"/>
    <property type="match status" value="1"/>
</dbReference>
<dbReference type="InterPro" id="IPR011712">
    <property type="entry name" value="Sig_transdc_His_kin_sub3_dim/P"/>
</dbReference>
<accession>A0A1A7C098</accession>
<dbReference type="InterPro" id="IPR050482">
    <property type="entry name" value="Sensor_HK_TwoCompSys"/>
</dbReference>
<dbReference type="RefSeq" id="WP_082988890.1">
    <property type="nucleotide sequence ID" value="NZ_LOCQ01000054.1"/>
</dbReference>
<feature type="domain" description="Histidine kinase" evidence="9">
    <location>
        <begin position="410"/>
        <end position="601"/>
    </location>
</feature>
<keyword evidence="12" id="KW-1185">Reference proteome</keyword>
<dbReference type="PANTHER" id="PTHR24421:SF59">
    <property type="entry name" value="OXYGEN SENSOR HISTIDINE KINASE NREB"/>
    <property type="match status" value="1"/>
</dbReference>
<dbReference type="InterPro" id="IPR005467">
    <property type="entry name" value="His_kinase_dom"/>
</dbReference>
<proteinExistence type="predicted"/>
<dbReference type="Proteomes" id="UP000092713">
    <property type="component" value="Unassembled WGS sequence"/>
</dbReference>
<keyword evidence="4 11" id="KW-0418">Kinase</keyword>
<evidence type="ECO:0000256" key="2">
    <source>
        <dbReference type="ARBA" id="ARBA00022679"/>
    </source>
</evidence>
<keyword evidence="6" id="KW-0902">Two-component regulatory system</keyword>
<feature type="transmembrane region" description="Helical" evidence="8">
    <location>
        <begin position="334"/>
        <end position="357"/>
    </location>
</feature>
<dbReference type="Pfam" id="PF07730">
    <property type="entry name" value="HisKA_3"/>
    <property type="match status" value="1"/>
</dbReference>
<evidence type="ECO:0000313" key="11">
    <source>
        <dbReference type="EMBL" id="OBV39351.1"/>
    </source>
</evidence>
<dbReference type="PANTHER" id="PTHR24421">
    <property type="entry name" value="NITRATE/NITRITE SENSOR PROTEIN NARX-RELATED"/>
    <property type="match status" value="1"/>
</dbReference>
<evidence type="ECO:0000256" key="4">
    <source>
        <dbReference type="ARBA" id="ARBA00022777"/>
    </source>
</evidence>
<keyword evidence="7 8" id="KW-0472">Membrane</keyword>
<dbReference type="Gene3D" id="3.30.565.10">
    <property type="entry name" value="Histidine kinase-like ATPase, C-terminal domain"/>
    <property type="match status" value="1"/>
</dbReference>
<comment type="caution">
    <text evidence="11">The sequence shown here is derived from an EMBL/GenBank/DDBJ whole genome shotgun (WGS) entry which is preliminary data.</text>
</comment>
<dbReference type="GO" id="GO:0046983">
    <property type="term" value="F:protein dimerization activity"/>
    <property type="evidence" value="ECO:0007669"/>
    <property type="project" value="InterPro"/>
</dbReference>
<dbReference type="Pfam" id="PF03924">
    <property type="entry name" value="CHASE"/>
    <property type="match status" value="1"/>
</dbReference>
<comment type="subcellular location">
    <subcellularLocation>
        <location evidence="1">Membrane</location>
    </subcellularLocation>
</comment>
<dbReference type="STRING" id="1747903.ASR47_1009166"/>
<evidence type="ECO:0000256" key="1">
    <source>
        <dbReference type="ARBA" id="ARBA00004370"/>
    </source>
</evidence>
<dbReference type="GO" id="GO:0000155">
    <property type="term" value="F:phosphorelay sensor kinase activity"/>
    <property type="evidence" value="ECO:0007669"/>
    <property type="project" value="InterPro"/>
</dbReference>
<evidence type="ECO:0000256" key="8">
    <source>
        <dbReference type="SAM" id="Phobius"/>
    </source>
</evidence>
<keyword evidence="5 8" id="KW-1133">Transmembrane helix</keyword>
<keyword evidence="2" id="KW-0808">Transferase</keyword>
<reference evidence="11 12" key="1">
    <citation type="submission" date="2016-04" db="EMBL/GenBank/DDBJ databases">
        <title>Draft genome sequence of Janthinobacterium psychrotolerans sp. nov., isolated from freshwater sediments in Denmark.</title>
        <authorList>
            <person name="Gong X."/>
            <person name="Skrivergaard S."/>
            <person name="Korsgaard B.S."/>
            <person name="Schreiber L."/>
            <person name="Marshall I.P."/>
            <person name="Finster K."/>
            <person name="Schramm A."/>
        </authorList>
    </citation>
    <scope>NUCLEOTIDE SEQUENCE [LARGE SCALE GENOMIC DNA]</scope>
    <source>
        <strain evidence="11 12">S3-2</strain>
    </source>
</reference>
<evidence type="ECO:0000256" key="6">
    <source>
        <dbReference type="ARBA" id="ARBA00023012"/>
    </source>
</evidence>
<dbReference type="Gene3D" id="1.20.5.1930">
    <property type="match status" value="1"/>
</dbReference>
<dbReference type="Pfam" id="PF02518">
    <property type="entry name" value="HATPase_c"/>
    <property type="match status" value="1"/>
</dbReference>
<evidence type="ECO:0000259" key="10">
    <source>
        <dbReference type="PROSITE" id="PS50839"/>
    </source>
</evidence>
<dbReference type="SMART" id="SM00387">
    <property type="entry name" value="HATPase_c"/>
    <property type="match status" value="1"/>
</dbReference>
<dbReference type="InterPro" id="IPR006189">
    <property type="entry name" value="CHASE_dom"/>
</dbReference>
<dbReference type="InterPro" id="IPR042240">
    <property type="entry name" value="CHASE_sf"/>
</dbReference>
<dbReference type="SMART" id="SM01079">
    <property type="entry name" value="CHASE"/>
    <property type="match status" value="1"/>
</dbReference>
<dbReference type="InterPro" id="IPR003594">
    <property type="entry name" value="HATPase_dom"/>
</dbReference>
<evidence type="ECO:0000256" key="5">
    <source>
        <dbReference type="ARBA" id="ARBA00022989"/>
    </source>
</evidence>
<dbReference type="CDD" id="cd16917">
    <property type="entry name" value="HATPase_UhpB-NarQ-NarX-like"/>
    <property type="match status" value="1"/>
</dbReference>
<protein>
    <submittedName>
        <fullName evidence="11">Histidine kinase-, DNA gyrase B-, and HSP90-like ATPase</fullName>
    </submittedName>
</protein>
<organism evidence="11 12">
    <name type="scientific">Janthinobacterium psychrotolerans</name>
    <dbReference type="NCBI Taxonomy" id="1747903"/>
    <lineage>
        <taxon>Bacteria</taxon>
        <taxon>Pseudomonadati</taxon>
        <taxon>Pseudomonadota</taxon>
        <taxon>Betaproteobacteria</taxon>
        <taxon>Burkholderiales</taxon>
        <taxon>Oxalobacteraceae</taxon>
        <taxon>Janthinobacterium</taxon>
    </lineage>
</organism>
<evidence type="ECO:0000259" key="9">
    <source>
        <dbReference type="PROSITE" id="PS50109"/>
    </source>
</evidence>
<feature type="domain" description="CHASE" evidence="10">
    <location>
        <begin position="80"/>
        <end position="263"/>
    </location>
</feature>
<evidence type="ECO:0000256" key="7">
    <source>
        <dbReference type="ARBA" id="ARBA00023136"/>
    </source>
</evidence>
<name>A0A1A7C098_9BURK</name>
<keyword evidence="3 8" id="KW-0812">Transmembrane</keyword>
<dbReference type="GO" id="GO:0016020">
    <property type="term" value="C:membrane"/>
    <property type="evidence" value="ECO:0007669"/>
    <property type="project" value="UniProtKB-SubCell"/>
</dbReference>
<dbReference type="EMBL" id="LOCQ01000054">
    <property type="protein sequence ID" value="OBV39351.1"/>
    <property type="molecule type" value="Genomic_DNA"/>
</dbReference>
<dbReference type="AlphaFoldDB" id="A0A1A7C098"/>
<sequence>MPAAANGENLRTSEKKPLWLLSCVLSLCVGLLFHMAASISIDNDARVLFHSLADATRQNIDMRVKSYTDLLRGAASLFRASDLVSREQFHDYVNNLDLRKNFPGVMNLNYCKAIDQAQRPAFEAAMQRDYPAGRDGYPAFAIDPPGPRDWYSVLLYIEPISSAPEKYGHDIAVRPAVAEVLAQSRDSGEISNSGLSVPMPGRPHLTGMAMRLPVYRNGMPVGTVAERRAAYQGSVGLGYDLALMVRGVLAAMPVRNVRLTLFDIGAQATEPQVLARDTRPVFDSAAPGRPLPWWQPGGSSKYLSSTMLIDYNGRVWQALFSVRKSDLYTPFETYLPWLALLVGFTSSMLLYTVFHTLASSRLRAIRMATVMTEELRASQLRLQQSHQKLRRLAAHADHIKEEERKRIAREIHDDLGQNLLVLRIDADMLASRTELRHPRLHARARATLGQIDATIKSVRQIINDLRPTVLDLGVNAAVEWQAAQFRLRTGIACEISESHGDISLSDQCATALFRILQESLSNISQHAKASRVQIKLEKYRDSVSMTVSDNGVGAGADRRNKQGSFGLVGIEERIKLLGGTFLIDSSPGAGMSVQVTVPLGAGKQDSPHGKGQPG</sequence>
<dbReference type="PROSITE" id="PS50839">
    <property type="entry name" value="CHASE"/>
    <property type="match status" value="1"/>
</dbReference>